<proteinExistence type="predicted"/>
<name>A0A895XSW0_9ACTN</name>
<evidence type="ECO:0000256" key="1">
    <source>
        <dbReference type="SAM" id="MobiDB-lite"/>
    </source>
</evidence>
<feature type="compositionally biased region" description="Basic and acidic residues" evidence="1">
    <location>
        <begin position="16"/>
        <end position="40"/>
    </location>
</feature>
<dbReference type="RefSeq" id="WP_213172751.1">
    <property type="nucleotide sequence ID" value="NZ_CP070496.1"/>
</dbReference>
<keyword evidence="2" id="KW-1133">Transmembrane helix</keyword>
<keyword evidence="2" id="KW-0472">Membrane</keyword>
<organism evidence="3 4">
    <name type="scientific">Natronoglycomyces albus</name>
    <dbReference type="NCBI Taxonomy" id="2811108"/>
    <lineage>
        <taxon>Bacteria</taxon>
        <taxon>Bacillati</taxon>
        <taxon>Actinomycetota</taxon>
        <taxon>Actinomycetes</taxon>
        <taxon>Glycomycetales</taxon>
        <taxon>Glycomycetaceae</taxon>
        <taxon>Natronoglycomyces</taxon>
    </lineage>
</organism>
<keyword evidence="4" id="KW-1185">Reference proteome</keyword>
<feature type="transmembrane region" description="Helical" evidence="2">
    <location>
        <begin position="85"/>
        <end position="105"/>
    </location>
</feature>
<reference evidence="3" key="1">
    <citation type="submission" date="2021-02" db="EMBL/GenBank/DDBJ databases">
        <title>Natronoglycomyces albus gen. nov., sp. nov, a haloalkaliphilic actinobacterium from a soda solonchak soil.</title>
        <authorList>
            <person name="Sorokin D.Y."/>
            <person name="Khijniak T.V."/>
            <person name="Zakharycheva A.P."/>
            <person name="Boueva O.V."/>
            <person name="Ariskina E.V."/>
            <person name="Hahnke R.L."/>
            <person name="Bunk B."/>
            <person name="Sproer C."/>
            <person name="Schumann P."/>
            <person name="Evtushenko L.I."/>
            <person name="Kublanov I.V."/>
        </authorList>
    </citation>
    <scope>NUCLEOTIDE SEQUENCE</scope>
    <source>
        <strain evidence="3">DSM 106290</strain>
    </source>
</reference>
<dbReference type="Proteomes" id="UP000662939">
    <property type="component" value="Chromosome"/>
</dbReference>
<evidence type="ECO:0000313" key="4">
    <source>
        <dbReference type="Proteomes" id="UP000662939"/>
    </source>
</evidence>
<keyword evidence="2" id="KW-0812">Transmembrane</keyword>
<accession>A0A895XSW0</accession>
<sequence>MNEPRPDFDVAASDGVAEKATSERNAHASRAEPKVGDDTASKLSPAGSAAPRSNSMDPWVRHKQRSQRIREEIARNRRGEYTIPTWGLILILLGLLGVWAGIIWLP</sequence>
<gene>
    <name evidence="3" type="ORF">JQS30_07600</name>
</gene>
<feature type="region of interest" description="Disordered" evidence="1">
    <location>
        <begin position="1"/>
        <end position="67"/>
    </location>
</feature>
<evidence type="ECO:0000313" key="3">
    <source>
        <dbReference type="EMBL" id="QSB06742.1"/>
    </source>
</evidence>
<evidence type="ECO:0000256" key="2">
    <source>
        <dbReference type="SAM" id="Phobius"/>
    </source>
</evidence>
<protein>
    <submittedName>
        <fullName evidence="3">Uncharacterized protein</fullName>
    </submittedName>
</protein>
<dbReference type="AlphaFoldDB" id="A0A895XSW0"/>
<dbReference type="KEGG" id="nav:JQS30_07600"/>
<dbReference type="EMBL" id="CP070496">
    <property type="protein sequence ID" value="QSB06742.1"/>
    <property type="molecule type" value="Genomic_DNA"/>
</dbReference>